<keyword evidence="5" id="KW-0238">DNA-binding</keyword>
<dbReference type="PRINTS" id="PR00027">
    <property type="entry name" value="PAIREDBOX"/>
</dbReference>
<dbReference type="Proteomes" id="UP000887560">
    <property type="component" value="Unplaced"/>
</dbReference>
<feature type="domain" description="Paired" evidence="9">
    <location>
        <begin position="182"/>
        <end position="308"/>
    </location>
</feature>
<dbReference type="GO" id="GO:0000981">
    <property type="term" value="F:DNA-binding transcription factor activity, RNA polymerase II-specific"/>
    <property type="evidence" value="ECO:0007669"/>
    <property type="project" value="TreeGrafter"/>
</dbReference>
<protein>
    <submittedName>
        <fullName evidence="11">Paired domain-containing protein</fullName>
    </submittedName>
</protein>
<dbReference type="PANTHER" id="PTHR45636">
    <property type="entry name" value="PAIRED BOX PROTEIN PAX-6-RELATED-RELATED"/>
    <property type="match status" value="1"/>
</dbReference>
<proteinExistence type="predicted"/>
<dbReference type="SUPFAM" id="SSF46689">
    <property type="entry name" value="Homeodomain-like"/>
    <property type="match status" value="2"/>
</dbReference>
<dbReference type="WBParaSite" id="scf7180000420299.g5075">
    <property type="protein sequence ID" value="scf7180000420299.g5075"/>
    <property type="gene ID" value="scf7180000420299.g5075"/>
</dbReference>
<keyword evidence="3" id="KW-0563">Paired box</keyword>
<dbReference type="PANTHER" id="PTHR45636:SF27">
    <property type="entry name" value="PAIRED DOMAIN-CONTAINING PROTEIN"/>
    <property type="match status" value="1"/>
</dbReference>
<evidence type="ECO:0000256" key="5">
    <source>
        <dbReference type="ARBA" id="ARBA00023125"/>
    </source>
</evidence>
<evidence type="ECO:0000256" key="3">
    <source>
        <dbReference type="ARBA" id="ARBA00022724"/>
    </source>
</evidence>
<name>A0A915NN11_9BILA</name>
<feature type="region of interest" description="Disordered" evidence="8">
    <location>
        <begin position="158"/>
        <end position="196"/>
    </location>
</feature>
<keyword evidence="4" id="KW-0805">Transcription regulation</keyword>
<dbReference type="SMART" id="SM00351">
    <property type="entry name" value="PAX"/>
    <property type="match status" value="2"/>
</dbReference>
<evidence type="ECO:0000256" key="1">
    <source>
        <dbReference type="ARBA" id="ARBA00004123"/>
    </source>
</evidence>
<evidence type="ECO:0000256" key="2">
    <source>
        <dbReference type="ARBA" id="ARBA00022473"/>
    </source>
</evidence>
<dbReference type="InterPro" id="IPR043565">
    <property type="entry name" value="PAX_fam"/>
</dbReference>
<evidence type="ECO:0000256" key="6">
    <source>
        <dbReference type="ARBA" id="ARBA00023163"/>
    </source>
</evidence>
<keyword evidence="7" id="KW-0539">Nucleus</keyword>
<organism evidence="10 11">
    <name type="scientific">Meloidogyne floridensis</name>
    <dbReference type="NCBI Taxonomy" id="298350"/>
    <lineage>
        <taxon>Eukaryota</taxon>
        <taxon>Metazoa</taxon>
        <taxon>Ecdysozoa</taxon>
        <taxon>Nematoda</taxon>
        <taxon>Chromadorea</taxon>
        <taxon>Rhabditida</taxon>
        <taxon>Tylenchina</taxon>
        <taxon>Tylenchomorpha</taxon>
        <taxon>Tylenchoidea</taxon>
        <taxon>Meloidogynidae</taxon>
        <taxon>Meloidogyninae</taxon>
        <taxon>Meloidogyne</taxon>
    </lineage>
</organism>
<feature type="domain" description="Paired" evidence="9">
    <location>
        <begin position="403"/>
        <end position="501"/>
    </location>
</feature>
<evidence type="ECO:0000313" key="10">
    <source>
        <dbReference type="Proteomes" id="UP000887560"/>
    </source>
</evidence>
<evidence type="ECO:0000259" key="9">
    <source>
        <dbReference type="PROSITE" id="PS51057"/>
    </source>
</evidence>
<dbReference type="InterPro" id="IPR009057">
    <property type="entry name" value="Homeodomain-like_sf"/>
</dbReference>
<dbReference type="GO" id="GO:0000978">
    <property type="term" value="F:RNA polymerase II cis-regulatory region sequence-specific DNA binding"/>
    <property type="evidence" value="ECO:0007669"/>
    <property type="project" value="TreeGrafter"/>
</dbReference>
<dbReference type="Gene3D" id="1.10.10.10">
    <property type="entry name" value="Winged helix-like DNA-binding domain superfamily/Winged helix DNA-binding domain"/>
    <property type="match status" value="2"/>
</dbReference>
<feature type="compositionally biased region" description="Low complexity" evidence="8">
    <location>
        <begin position="172"/>
        <end position="185"/>
    </location>
</feature>
<reference evidence="11" key="1">
    <citation type="submission" date="2022-11" db="UniProtKB">
        <authorList>
            <consortium name="WormBaseParasite"/>
        </authorList>
    </citation>
    <scope>IDENTIFICATION</scope>
</reference>
<dbReference type="AlphaFoldDB" id="A0A915NN11"/>
<evidence type="ECO:0000256" key="7">
    <source>
        <dbReference type="ARBA" id="ARBA00023242"/>
    </source>
</evidence>
<evidence type="ECO:0000256" key="4">
    <source>
        <dbReference type="ARBA" id="ARBA00023015"/>
    </source>
</evidence>
<accession>A0A915NN11</accession>
<keyword evidence="2" id="KW-0217">Developmental protein</keyword>
<dbReference type="InterPro" id="IPR036388">
    <property type="entry name" value="WH-like_DNA-bd_sf"/>
</dbReference>
<dbReference type="InterPro" id="IPR001523">
    <property type="entry name" value="Paired_dom"/>
</dbReference>
<comment type="subcellular location">
    <subcellularLocation>
        <location evidence="1">Nucleus</location>
    </subcellularLocation>
</comment>
<keyword evidence="6" id="KW-0804">Transcription</keyword>
<dbReference type="GO" id="GO:0005634">
    <property type="term" value="C:nucleus"/>
    <property type="evidence" value="ECO:0007669"/>
    <property type="project" value="UniProtKB-SubCell"/>
</dbReference>
<dbReference type="PROSITE" id="PS51057">
    <property type="entry name" value="PAIRED_2"/>
    <property type="match status" value="2"/>
</dbReference>
<dbReference type="Pfam" id="PF00292">
    <property type="entry name" value="PAX"/>
    <property type="match status" value="2"/>
</dbReference>
<evidence type="ECO:0000313" key="11">
    <source>
        <dbReference type="WBParaSite" id="scf7180000420299.g5075"/>
    </source>
</evidence>
<sequence>MNKIKIERIEETSHWTSTSKNGKITEEQIRRNCRCLIDTSSPAALERDFYAWLNGIGPDTDISRPCLFATNSSSFPSTISSTTTPIEDSPAFLIPMEYSASIPSTIYYSSSSSSSSAASSSSISPGNSNIFCNNSSIISSCSHQIGFYNHLLVNNNNQQQQQQSTTVKRARNNQNNYKNECSNNNKVRRKRNVDKGRPLSMEERAKIIQLFHGGMKVNAISKQLCISHGCVSKIITRFRETGNLMPSSHSECRRQWPHSFFQNKIFCTAKKPEKIRMNKIKIERIEESLNWTSTFKNAKIKEEKIRRNCRCLIDTSSPAALERDFYAWLNGIGPDTDISRPCLFATNSSSFSSTIPLTTTPTEESPAFLIPMDYSASIPSTIYYSSSSSSSSAASSSSISPGNSNIFCNNSSIISSCRPLSMEERAKIIQLFHGGMKVNAISKQLCISHGCVSKIITRFRETGNLMPSSHSECRRRKRQQQQMQRKVIHLCKTNIPSDMFI</sequence>
<evidence type="ECO:0000256" key="8">
    <source>
        <dbReference type="SAM" id="MobiDB-lite"/>
    </source>
</evidence>
<keyword evidence="10" id="KW-1185">Reference proteome</keyword>